<accession>A0A0V0Q9J2</accession>
<protein>
    <recommendedName>
        <fullName evidence="5">Oxysterol-binding protein</fullName>
    </recommendedName>
</protein>
<dbReference type="InterPro" id="IPR000648">
    <property type="entry name" value="Oxysterol-bd"/>
</dbReference>
<dbReference type="InterPro" id="IPR018494">
    <property type="entry name" value="Oxysterol-bd_CS"/>
</dbReference>
<dbReference type="Pfam" id="PF01237">
    <property type="entry name" value="Oxysterol_BP"/>
    <property type="match status" value="1"/>
</dbReference>
<keyword evidence="4" id="KW-1185">Reference proteome</keyword>
<organism evidence="3 4">
    <name type="scientific">Pseudocohnilembus persalinus</name>
    <name type="common">Ciliate</name>
    <dbReference type="NCBI Taxonomy" id="266149"/>
    <lineage>
        <taxon>Eukaryota</taxon>
        <taxon>Sar</taxon>
        <taxon>Alveolata</taxon>
        <taxon>Ciliophora</taxon>
        <taxon>Intramacronucleata</taxon>
        <taxon>Oligohymenophorea</taxon>
        <taxon>Scuticociliatia</taxon>
        <taxon>Philasterida</taxon>
        <taxon>Pseudocohnilembidae</taxon>
        <taxon>Pseudocohnilembus</taxon>
    </lineage>
</organism>
<reference evidence="3 4" key="1">
    <citation type="journal article" date="2015" name="Sci. Rep.">
        <title>Genome of the facultative scuticociliatosis pathogen Pseudocohnilembus persalinus provides insight into its virulence through horizontal gene transfer.</title>
        <authorList>
            <person name="Xiong J."/>
            <person name="Wang G."/>
            <person name="Cheng J."/>
            <person name="Tian M."/>
            <person name="Pan X."/>
            <person name="Warren A."/>
            <person name="Jiang C."/>
            <person name="Yuan D."/>
            <person name="Miao W."/>
        </authorList>
    </citation>
    <scope>NUCLEOTIDE SEQUENCE [LARGE SCALE GENOMIC DNA]</scope>
    <source>
        <strain evidence="3">36N120E</strain>
    </source>
</reference>
<dbReference type="GO" id="GO:0005829">
    <property type="term" value="C:cytosol"/>
    <property type="evidence" value="ECO:0007669"/>
    <property type="project" value="TreeGrafter"/>
</dbReference>
<comment type="similarity">
    <text evidence="1">Belongs to the OSBP family.</text>
</comment>
<evidence type="ECO:0000256" key="2">
    <source>
        <dbReference type="SAM" id="MobiDB-lite"/>
    </source>
</evidence>
<name>A0A0V0Q9J2_PSEPJ</name>
<dbReference type="InParanoid" id="A0A0V0Q9J2"/>
<dbReference type="SUPFAM" id="SSF144000">
    <property type="entry name" value="Oxysterol-binding protein-like"/>
    <property type="match status" value="1"/>
</dbReference>
<feature type="region of interest" description="Disordered" evidence="2">
    <location>
        <begin position="1"/>
        <end position="47"/>
    </location>
</feature>
<dbReference type="GO" id="GO:0032934">
    <property type="term" value="F:sterol binding"/>
    <property type="evidence" value="ECO:0007669"/>
    <property type="project" value="TreeGrafter"/>
</dbReference>
<feature type="region of interest" description="Disordered" evidence="2">
    <location>
        <begin position="412"/>
        <end position="433"/>
    </location>
</feature>
<feature type="compositionally biased region" description="Basic and acidic residues" evidence="2">
    <location>
        <begin position="9"/>
        <end position="18"/>
    </location>
</feature>
<evidence type="ECO:0000313" key="4">
    <source>
        <dbReference type="Proteomes" id="UP000054937"/>
    </source>
</evidence>
<evidence type="ECO:0000313" key="3">
    <source>
        <dbReference type="EMBL" id="KRW98831.1"/>
    </source>
</evidence>
<dbReference type="OMA" id="ECYEDCL"/>
<dbReference type="EMBL" id="LDAU01000229">
    <property type="protein sequence ID" value="KRW98831.1"/>
    <property type="molecule type" value="Genomic_DNA"/>
</dbReference>
<evidence type="ECO:0008006" key="5">
    <source>
        <dbReference type="Google" id="ProtNLM"/>
    </source>
</evidence>
<feature type="compositionally biased region" description="Acidic residues" evidence="2">
    <location>
        <begin position="30"/>
        <end position="43"/>
    </location>
</feature>
<feature type="compositionally biased region" description="Low complexity" evidence="2">
    <location>
        <begin position="19"/>
        <end position="29"/>
    </location>
</feature>
<gene>
    <name evidence="3" type="ORF">PPERSA_10602</name>
</gene>
<dbReference type="PANTHER" id="PTHR10972">
    <property type="entry name" value="OXYSTEROL-BINDING PROTEIN-RELATED"/>
    <property type="match status" value="1"/>
</dbReference>
<dbReference type="OrthoDB" id="14833at2759"/>
<sequence length="433" mass="49931">MFGWLKGKKKDDKNKEQSEQNQDQDNNNNENDEEVKEGYDPENDNSVKEYKEECITDFSKDYPGYLTLSKEEILELTEQFEAFEPNGDLRHEEGYKKGGRFCPDDEVVSKIRSIGKYMLKQVGKKILTGQLNLTKISFPISAMIPKSTLETSVHYTCLFPLYLNKAAASNDPLERLKLVTVSCLSSFFYTNSFLKPLNPILGETLHGTFPDGTDVYCEQISHHPPVTYIYTVGPDSSYKYYGYYDYDAGAGLNSLYITNKGKRFFEFKDGQKIEFNFPNEQYSGSFMGTLRQESLGKMYFKDEKNNLQILVEFGKVKKKPTDYFTGKILKDGQQIGSLEGTYLGYIDVDGKRYWDYTRITPHRLNFADDSLGSDHRVRSDLTTLLSGNVKQAQIEKEKLEVIQRTDRKSREEYAKKLQKEQKQAQKEAKKNKN</sequence>
<comment type="caution">
    <text evidence="3">The sequence shown here is derived from an EMBL/GenBank/DDBJ whole genome shotgun (WGS) entry which is preliminary data.</text>
</comment>
<evidence type="ECO:0000256" key="1">
    <source>
        <dbReference type="RuleBase" id="RU003844"/>
    </source>
</evidence>
<dbReference type="AlphaFoldDB" id="A0A0V0Q9J2"/>
<proteinExistence type="inferred from homology"/>
<dbReference type="Proteomes" id="UP000054937">
    <property type="component" value="Unassembled WGS sequence"/>
</dbReference>
<dbReference type="Gene3D" id="2.40.160.120">
    <property type="match status" value="1"/>
</dbReference>
<dbReference type="InterPro" id="IPR037239">
    <property type="entry name" value="OSBP_sf"/>
</dbReference>
<dbReference type="PANTHER" id="PTHR10972:SF148">
    <property type="entry name" value="OXYSTEROL-BINDING PROTEIN 9"/>
    <property type="match status" value="1"/>
</dbReference>
<dbReference type="GO" id="GO:0016020">
    <property type="term" value="C:membrane"/>
    <property type="evidence" value="ECO:0007669"/>
    <property type="project" value="TreeGrafter"/>
</dbReference>
<dbReference type="PROSITE" id="PS01013">
    <property type="entry name" value="OSBP"/>
    <property type="match status" value="1"/>
</dbReference>